<dbReference type="Gene3D" id="3.40.50.300">
    <property type="entry name" value="P-loop containing nucleotide triphosphate hydrolases"/>
    <property type="match status" value="1"/>
</dbReference>
<dbReference type="InterPro" id="IPR003439">
    <property type="entry name" value="ABC_transporter-like_ATP-bd"/>
</dbReference>
<keyword evidence="2 5" id="KW-0067">ATP-binding</keyword>
<dbReference type="PROSITE" id="PS50893">
    <property type="entry name" value="ABC_TRANSPORTER_2"/>
    <property type="match status" value="1"/>
</dbReference>
<dbReference type="SMART" id="SM00382">
    <property type="entry name" value="AAA"/>
    <property type="match status" value="1"/>
</dbReference>
<evidence type="ECO:0000259" key="4">
    <source>
        <dbReference type="PROSITE" id="PS50893"/>
    </source>
</evidence>
<dbReference type="Proteomes" id="UP000642107">
    <property type="component" value="Unassembled WGS sequence"/>
</dbReference>
<keyword evidence="1" id="KW-0547">Nucleotide-binding</keyword>
<evidence type="ECO:0000256" key="3">
    <source>
        <dbReference type="SAM" id="MobiDB-lite"/>
    </source>
</evidence>
<proteinExistence type="predicted"/>
<dbReference type="Pfam" id="PF00005">
    <property type="entry name" value="ABC_tran"/>
    <property type="match status" value="1"/>
</dbReference>
<evidence type="ECO:0000256" key="1">
    <source>
        <dbReference type="ARBA" id="ARBA00022741"/>
    </source>
</evidence>
<gene>
    <name evidence="5" type="ORF">IGS67_06680</name>
</gene>
<evidence type="ECO:0000256" key="2">
    <source>
        <dbReference type="ARBA" id="ARBA00022840"/>
    </source>
</evidence>
<dbReference type="EMBL" id="JACZDF010000003">
    <property type="protein sequence ID" value="MBD9699176.1"/>
    <property type="molecule type" value="Genomic_DNA"/>
</dbReference>
<name>A0ABR9DS02_9MICO</name>
<protein>
    <submittedName>
        <fullName evidence="5">ATP-binding cassette domain-containing protein</fullName>
    </submittedName>
</protein>
<dbReference type="GO" id="GO:0005524">
    <property type="term" value="F:ATP binding"/>
    <property type="evidence" value="ECO:0007669"/>
    <property type="project" value="UniProtKB-KW"/>
</dbReference>
<reference evidence="5 6" key="1">
    <citation type="submission" date="2020-09" db="EMBL/GenBank/DDBJ databases">
        <title>Flavimobilis rhizosphaerae sp. nov., isolated from rhizosphere soil of Spartina alterniflora.</title>
        <authorList>
            <person name="Hanqin C."/>
        </authorList>
    </citation>
    <scope>NUCLEOTIDE SEQUENCE [LARGE SCALE GENOMIC DNA]</scope>
    <source>
        <strain evidence="5 6">GY 10621</strain>
    </source>
</reference>
<feature type="region of interest" description="Disordered" evidence="3">
    <location>
        <begin position="236"/>
        <end position="276"/>
    </location>
</feature>
<evidence type="ECO:0000313" key="5">
    <source>
        <dbReference type="EMBL" id="MBD9699176.1"/>
    </source>
</evidence>
<dbReference type="InterPro" id="IPR003593">
    <property type="entry name" value="AAA+_ATPase"/>
</dbReference>
<dbReference type="RefSeq" id="WP_192279039.1">
    <property type="nucleotide sequence ID" value="NZ_JACZDF010000003.1"/>
</dbReference>
<dbReference type="InterPro" id="IPR027417">
    <property type="entry name" value="P-loop_NTPase"/>
</dbReference>
<feature type="domain" description="ABC transporter" evidence="4">
    <location>
        <begin position="7"/>
        <end position="253"/>
    </location>
</feature>
<organism evidence="5 6">
    <name type="scientific">Flavimobilis rhizosphaerae</name>
    <dbReference type="NCBI Taxonomy" id="2775421"/>
    <lineage>
        <taxon>Bacteria</taxon>
        <taxon>Bacillati</taxon>
        <taxon>Actinomycetota</taxon>
        <taxon>Actinomycetes</taxon>
        <taxon>Micrococcales</taxon>
        <taxon>Jonesiaceae</taxon>
        <taxon>Flavimobilis</taxon>
    </lineage>
</organism>
<feature type="compositionally biased region" description="Low complexity" evidence="3">
    <location>
        <begin position="256"/>
        <end position="269"/>
    </location>
</feature>
<comment type="caution">
    <text evidence="5">The sequence shown here is derived from an EMBL/GenBank/DDBJ whole genome shotgun (WGS) entry which is preliminary data.</text>
</comment>
<keyword evidence="6" id="KW-1185">Reference proteome</keyword>
<sequence>MDTSPTPRAAILAKALHLDGPHGPVYGPLDMHVAAGDLVVLQGPQGSGRTSLLLTLAGRMKPSRGTVQLTVGGHDLPRERRAVQRLSAIAGFAGIDDLEPSVTVGDTVRERLAWQAPWYARTPRLTDTKLRTLAAPVFGPRPVPAASTLVRDLDEVDAMLLRIVIALTARPELLVVDDLDQVHDTARRQIVWDRLAALTTAPPTTAGLTVVASVASAGEVDAMTWPVEPRVVRLTTGPQLSADDTPHRGAPHRVAASRTPAHATPTTSPTDEEPLA</sequence>
<dbReference type="SUPFAM" id="SSF52540">
    <property type="entry name" value="P-loop containing nucleoside triphosphate hydrolases"/>
    <property type="match status" value="1"/>
</dbReference>
<accession>A0ABR9DS02</accession>
<evidence type="ECO:0000313" key="6">
    <source>
        <dbReference type="Proteomes" id="UP000642107"/>
    </source>
</evidence>